<protein>
    <recommendedName>
        <fullName evidence="3">PIN domain-containing protein</fullName>
    </recommendedName>
</protein>
<proteinExistence type="predicted"/>
<evidence type="ECO:0000313" key="1">
    <source>
        <dbReference type="EMBL" id="MFF3665961.1"/>
    </source>
</evidence>
<organism evidence="1 2">
    <name type="scientific">Microtetraspora malaysiensis</name>
    <dbReference type="NCBI Taxonomy" id="161358"/>
    <lineage>
        <taxon>Bacteria</taxon>
        <taxon>Bacillati</taxon>
        <taxon>Actinomycetota</taxon>
        <taxon>Actinomycetes</taxon>
        <taxon>Streptosporangiales</taxon>
        <taxon>Streptosporangiaceae</taxon>
        <taxon>Microtetraspora</taxon>
    </lineage>
</organism>
<evidence type="ECO:0008006" key="3">
    <source>
        <dbReference type="Google" id="ProtNLM"/>
    </source>
</evidence>
<reference evidence="1 2" key="1">
    <citation type="submission" date="2024-10" db="EMBL/GenBank/DDBJ databases">
        <title>The Natural Products Discovery Center: Release of the First 8490 Sequenced Strains for Exploring Actinobacteria Biosynthetic Diversity.</title>
        <authorList>
            <person name="Kalkreuter E."/>
            <person name="Kautsar S.A."/>
            <person name="Yang D."/>
            <person name="Bader C.D."/>
            <person name="Teijaro C.N."/>
            <person name="Fluegel L."/>
            <person name="Davis C.M."/>
            <person name="Simpson J.R."/>
            <person name="Lauterbach L."/>
            <person name="Steele A.D."/>
            <person name="Gui C."/>
            <person name="Meng S."/>
            <person name="Li G."/>
            <person name="Viehrig K."/>
            <person name="Ye F."/>
            <person name="Su P."/>
            <person name="Kiefer A.F."/>
            <person name="Nichols A."/>
            <person name="Cepeda A.J."/>
            <person name="Yan W."/>
            <person name="Fan B."/>
            <person name="Jiang Y."/>
            <person name="Adhikari A."/>
            <person name="Zheng C.-J."/>
            <person name="Schuster L."/>
            <person name="Cowan T.M."/>
            <person name="Smanski M.J."/>
            <person name="Chevrette M.G."/>
            <person name="De Carvalho L.P.S."/>
            <person name="Shen B."/>
        </authorList>
    </citation>
    <scope>NUCLEOTIDE SEQUENCE [LARGE SCALE GENOMIC DNA]</scope>
    <source>
        <strain evidence="1 2">NPDC002173</strain>
    </source>
</reference>
<dbReference type="EMBL" id="JBIASD010000005">
    <property type="protein sequence ID" value="MFF3665961.1"/>
    <property type="molecule type" value="Genomic_DNA"/>
</dbReference>
<keyword evidence="2" id="KW-1185">Reference proteome</keyword>
<evidence type="ECO:0000313" key="2">
    <source>
        <dbReference type="Proteomes" id="UP001602013"/>
    </source>
</evidence>
<dbReference type="Proteomes" id="UP001602013">
    <property type="component" value="Unassembled WGS sequence"/>
</dbReference>
<gene>
    <name evidence="1" type="ORF">ACFYXI_10240</name>
</gene>
<comment type="caution">
    <text evidence="1">The sequence shown here is derived from an EMBL/GenBank/DDBJ whole genome shotgun (WGS) entry which is preliminary data.</text>
</comment>
<name>A0ABW6SM18_9ACTN</name>
<accession>A0ABW6SM18</accession>
<dbReference type="RefSeq" id="WP_387410227.1">
    <property type="nucleotide sequence ID" value="NZ_JBIASD010000005.1"/>
</dbReference>
<sequence length="141" mass="15157">MSPRQYVLDVTVVSEVARGDLPLITMLFELDERGLHLVVPALVVSAVAAEMGGSEEAKYLPAVRGIARLEHGAYGPLVGFDDALELGHTAAEMGDKRLWEDVHTVLLARQEGAAILTLDAGRWSELELAGVQVAEIADPEE</sequence>